<feature type="compositionally biased region" description="Polar residues" evidence="1">
    <location>
        <begin position="93"/>
        <end position="119"/>
    </location>
</feature>
<organism evidence="2 3">
    <name type="scientific">Eimeria mitis</name>
    <dbReference type="NCBI Taxonomy" id="44415"/>
    <lineage>
        <taxon>Eukaryota</taxon>
        <taxon>Sar</taxon>
        <taxon>Alveolata</taxon>
        <taxon>Apicomplexa</taxon>
        <taxon>Conoidasida</taxon>
        <taxon>Coccidia</taxon>
        <taxon>Eucoccidiorida</taxon>
        <taxon>Eimeriorina</taxon>
        <taxon>Eimeriidae</taxon>
        <taxon>Eimeria</taxon>
    </lineage>
</organism>
<feature type="compositionally biased region" description="Polar residues" evidence="1">
    <location>
        <begin position="63"/>
        <end position="77"/>
    </location>
</feature>
<feature type="compositionally biased region" description="Low complexity" evidence="1">
    <location>
        <begin position="170"/>
        <end position="190"/>
    </location>
</feature>
<dbReference type="GeneID" id="25378928"/>
<proteinExistence type="predicted"/>
<feature type="region of interest" description="Disordered" evidence="1">
    <location>
        <begin position="50"/>
        <end position="246"/>
    </location>
</feature>
<name>U6JSY2_9EIME</name>
<evidence type="ECO:0000313" key="3">
    <source>
        <dbReference type="Proteomes" id="UP000030744"/>
    </source>
</evidence>
<feature type="compositionally biased region" description="Basic and acidic residues" evidence="1">
    <location>
        <begin position="203"/>
        <end position="218"/>
    </location>
</feature>
<sequence length="246" mass="26801">MGRRATDRARLIPLLWCLLGSLVNTSVLTIDIRRPHGAVARNPSFIPSAHLGGRPASPPGSVVLTTHRTGSTSSNFGPSEEQKAPELLRQQKFFRSQSYRSQQGTPTGVWSGNGETPSLLQARQQQHPQQEHNREHKRPHGRLARIRMVLSVTRGDESPDETEALTNEESSTPGSVDVSTTSTSATETASLPEQAESPIAPSEKPDQGQEAEEWHEAPTPEQAGADAEEWYDAPEAMSRKASTARS</sequence>
<dbReference type="Proteomes" id="UP000030744">
    <property type="component" value="Unassembled WGS sequence"/>
</dbReference>
<feature type="compositionally biased region" description="Basic residues" evidence="1">
    <location>
        <begin position="135"/>
        <end position="145"/>
    </location>
</feature>
<dbReference type="EMBL" id="HG681435">
    <property type="protein sequence ID" value="CDJ28570.1"/>
    <property type="molecule type" value="Genomic_DNA"/>
</dbReference>
<gene>
    <name evidence="2" type="ORF">EMH_0042060</name>
</gene>
<reference evidence="2" key="1">
    <citation type="submission" date="2013-10" db="EMBL/GenBank/DDBJ databases">
        <title>Genomic analysis of the causative agents of coccidiosis in chickens.</title>
        <authorList>
            <person name="Reid A.J."/>
            <person name="Blake D."/>
            <person name="Billington K."/>
            <person name="Browne H."/>
            <person name="Dunn M."/>
            <person name="Hung S."/>
            <person name="Kawahara F."/>
            <person name="Miranda-Saavedra D."/>
            <person name="Mourier T."/>
            <person name="Nagra H."/>
            <person name="Otto T.D."/>
            <person name="Rawlings N."/>
            <person name="Sanchez A."/>
            <person name="Sanders M."/>
            <person name="Subramaniam C."/>
            <person name="Tay Y."/>
            <person name="Dear P."/>
            <person name="Doerig C."/>
            <person name="Gruber A."/>
            <person name="Parkinson J."/>
            <person name="Shirley M."/>
            <person name="Wan K.L."/>
            <person name="Berriman M."/>
            <person name="Tomley F."/>
            <person name="Pain A."/>
        </authorList>
    </citation>
    <scope>NUCLEOTIDE SEQUENCE [LARGE SCALE GENOMIC DNA]</scope>
    <source>
        <strain evidence="2">Houghton</strain>
    </source>
</reference>
<protein>
    <submittedName>
        <fullName evidence="2">Uncharacterized protein</fullName>
    </submittedName>
</protein>
<dbReference type="AlphaFoldDB" id="U6JSY2"/>
<dbReference type="RefSeq" id="XP_013351144.1">
    <property type="nucleotide sequence ID" value="XM_013495690.1"/>
</dbReference>
<evidence type="ECO:0000256" key="1">
    <source>
        <dbReference type="SAM" id="MobiDB-lite"/>
    </source>
</evidence>
<dbReference type="VEuPathDB" id="ToxoDB:EMH_0042060"/>
<reference evidence="2" key="2">
    <citation type="submission" date="2013-10" db="EMBL/GenBank/DDBJ databases">
        <authorList>
            <person name="Aslett M."/>
        </authorList>
    </citation>
    <scope>NUCLEOTIDE SEQUENCE [LARGE SCALE GENOMIC DNA]</scope>
    <source>
        <strain evidence="2">Houghton</strain>
    </source>
</reference>
<keyword evidence="3" id="KW-1185">Reference proteome</keyword>
<accession>U6JSY2</accession>
<evidence type="ECO:0000313" key="2">
    <source>
        <dbReference type="EMBL" id="CDJ28570.1"/>
    </source>
</evidence>